<dbReference type="Proteomes" id="UP000694888">
    <property type="component" value="Unplaced"/>
</dbReference>
<feature type="compositionally biased region" description="Polar residues" evidence="1">
    <location>
        <begin position="1188"/>
        <end position="1203"/>
    </location>
</feature>
<feature type="region of interest" description="Disordered" evidence="1">
    <location>
        <begin position="518"/>
        <end position="574"/>
    </location>
</feature>
<feature type="compositionally biased region" description="Basic and acidic residues" evidence="1">
    <location>
        <begin position="1304"/>
        <end position="1314"/>
    </location>
</feature>
<feature type="compositionally biased region" description="Low complexity" evidence="1">
    <location>
        <begin position="847"/>
        <end position="856"/>
    </location>
</feature>
<feature type="compositionally biased region" description="Acidic residues" evidence="1">
    <location>
        <begin position="1487"/>
        <end position="1497"/>
    </location>
</feature>
<dbReference type="GeneID" id="118479184"/>
<proteinExistence type="predicted"/>
<feature type="region of interest" description="Disordered" evidence="1">
    <location>
        <begin position="101"/>
        <end position="195"/>
    </location>
</feature>
<feature type="compositionally biased region" description="Pro residues" evidence="1">
    <location>
        <begin position="1331"/>
        <end position="1346"/>
    </location>
</feature>
<organism evidence="2 3">
    <name type="scientific">Aplysia californica</name>
    <name type="common">California sea hare</name>
    <dbReference type="NCBI Taxonomy" id="6500"/>
    <lineage>
        <taxon>Eukaryota</taxon>
        <taxon>Metazoa</taxon>
        <taxon>Spiralia</taxon>
        <taxon>Lophotrochozoa</taxon>
        <taxon>Mollusca</taxon>
        <taxon>Gastropoda</taxon>
        <taxon>Heterobranchia</taxon>
        <taxon>Euthyneura</taxon>
        <taxon>Tectipleura</taxon>
        <taxon>Aplysiida</taxon>
        <taxon>Aplysioidea</taxon>
        <taxon>Aplysiidae</taxon>
        <taxon>Aplysia</taxon>
    </lineage>
</organism>
<feature type="compositionally biased region" description="Polar residues" evidence="1">
    <location>
        <begin position="1654"/>
        <end position="1675"/>
    </location>
</feature>
<feature type="compositionally biased region" description="Low complexity" evidence="1">
    <location>
        <begin position="448"/>
        <end position="459"/>
    </location>
</feature>
<feature type="compositionally biased region" description="Polar residues" evidence="1">
    <location>
        <begin position="1046"/>
        <end position="1076"/>
    </location>
</feature>
<feature type="region of interest" description="Disordered" evidence="1">
    <location>
        <begin position="1611"/>
        <end position="1950"/>
    </location>
</feature>
<feature type="region of interest" description="Disordered" evidence="1">
    <location>
        <begin position="879"/>
        <end position="922"/>
    </location>
</feature>
<feature type="compositionally biased region" description="Basic and acidic residues" evidence="1">
    <location>
        <begin position="1507"/>
        <end position="1534"/>
    </location>
</feature>
<dbReference type="RefSeq" id="XP_035829744.1">
    <property type="nucleotide sequence ID" value="XM_035973851.1"/>
</dbReference>
<feature type="compositionally biased region" description="Polar residues" evidence="1">
    <location>
        <begin position="34"/>
        <end position="47"/>
    </location>
</feature>
<feature type="region of interest" description="Disordered" evidence="1">
    <location>
        <begin position="654"/>
        <end position="693"/>
    </location>
</feature>
<evidence type="ECO:0000313" key="2">
    <source>
        <dbReference type="Proteomes" id="UP000694888"/>
    </source>
</evidence>
<feature type="compositionally biased region" description="Polar residues" evidence="1">
    <location>
        <begin position="161"/>
        <end position="170"/>
    </location>
</feature>
<feature type="compositionally biased region" description="Low complexity" evidence="1">
    <location>
        <begin position="1015"/>
        <end position="1032"/>
    </location>
</feature>
<feature type="compositionally biased region" description="Basic and acidic residues" evidence="1">
    <location>
        <begin position="1676"/>
        <end position="1690"/>
    </location>
</feature>
<feature type="compositionally biased region" description="Polar residues" evidence="1">
    <location>
        <begin position="8"/>
        <end position="20"/>
    </location>
</feature>
<feature type="compositionally biased region" description="Basic and acidic residues" evidence="1">
    <location>
        <begin position="1914"/>
        <end position="1924"/>
    </location>
</feature>
<gene>
    <name evidence="3" type="primary">LOC118479184</name>
</gene>
<protein>
    <submittedName>
        <fullName evidence="3">Microtubule-associated protein futsch-like</fullName>
    </submittedName>
</protein>
<feature type="compositionally biased region" description="Basic and acidic residues" evidence="1">
    <location>
        <begin position="1739"/>
        <end position="1774"/>
    </location>
</feature>
<feature type="compositionally biased region" description="Polar residues" evidence="1">
    <location>
        <begin position="1315"/>
        <end position="1326"/>
    </location>
</feature>
<feature type="compositionally biased region" description="Low complexity" evidence="1">
    <location>
        <begin position="783"/>
        <end position="804"/>
    </location>
</feature>
<evidence type="ECO:0000313" key="3">
    <source>
        <dbReference type="RefSeq" id="XP_035829744.1"/>
    </source>
</evidence>
<feature type="compositionally biased region" description="Basic and acidic residues" evidence="1">
    <location>
        <begin position="482"/>
        <end position="497"/>
    </location>
</feature>
<sequence length="1950" mass="215429">MAFRDPQGFSSAPKNDPQAQSTSPFSSPLPTSPMVPSQNPDFITSGKSAGCGERNIQEDTHSKPAHTHTHRHGEPGPRAHRAAWKPEALSDFLGVPYQDTATSARCAQERETTDWRHQRTEHAGVRRYQQQQRDGNKGRSAYHSTKMGLSSLEDDTRAQESETTFTSVNQDLHHPPPPHPHYHSHSHRVESEVGRFDRTSPNSGAFERANLSVLVGNGGPYRSHQYHRSYSTPGGLDLHEKRVPVDRQIEADPASRCSSELHESTSANAYATIAELERRSSARVEAALDDVSSNNAKDGSPIVIILCDKNSLPPHVDAAQVRSMIQCSDVEPSVRYMDNSVKTSQVDESSNLVQLLLSSSQPVNRAPRNETSTSDQQMLKLPVGSGSKELAKTANVPQRKGDGVAENNTSKPQDKGLSKYAKQPNSLSGNTDQHDVAAVTPKGDRRSLSNNKSLSNKGNTNQTPSYMFPLVAKSSRNILENPEPRTQTERQRSEDHMTQGQPLLNHDSAQKAMNLAQREIGTNSSSVRAREYSSENSPREDRRRERDTPVRNTHSSRQKPRSTENSPGQEMRRPYFNLNPAAESNFHVHNSRHRTPQSIPNIVLPHSTTDGNDTFLSFGDISAVSSPSPSPRLVRVARANNPFLIEAEPARFTAEKTRRRSAPAMRDERSPLGSPRLGKPPFDRSTSGGDVIGHDRDYHRLLVASLGKYLTRSLSYEPRDHVLNLPQGTAHRLERSLRQAADSSDPEQELHQDESALRATKTLGSVREDMRQAATTNIALPESKTSTPTSISNNNNKNNNNNTPYGADHHPSISRTPTIPRIVLPAEEEEEEEEDSEEIDDRSDTVSALSSQSPSPRLRRVARANNPFLIEADPVRFKPEKTRRSSAPAMRAERSPFGSPVMRGKQLMSRSTSGGTIGHSRDDNRLLSGTLDRHLSRSWSSEFYDYLLTARDVGREIDNDSLNKIINDRYNALFSGRFADLSAELAMERHSSPVNLSPRLVKRRDAHKTSRKLSPDLGSSSQSSSSSRASPADSREVEDTHVDTSKIANSNTHVEPSKIANSNTHVETPKIANSNTHIEREQPTSANSTTNVEPSTTANSNTNVEQSTTANSKSGQPSQTTHESTDSKADDETERDVSPTESISRARQKLREDRDNGGKPKTNDSSRTRHVDNNKTIGQSKTEETGAQVHSTLTGKSQRQDLTSGLDGLDVSQNGGRIRSKSGRREGTYELPTQLHANPSAKAYGDFLKVPSLRLDIRKAYIPPKHPTSASNTSKQTGKLEQQSDIKESSEPSVSGMESVLQRLHVDSTKKLQENKNSSPLRAKQTSSLPARPPLPSLPPLSPLPPSLALSNSPVVKDKYGSSDYAPGSLSGATGGRSSEGNTRGDAVGNREGDRECDTRGDVKDNTVGDREGDTRADAESDREGNREGDREGDAEGNREGDREGDTRGDTVGKREGNTRGDAKGDRVGDREGYTVSDTVGDREGDTVSDTEGDTVSDTEGGTVSVREGDREGNTDGSTRGDAKGDAKGDREGNTEGNLNKRKVDDKSAHSSLLVKSGTDSNGLKMKPGKLRANHLYIPKVVDSQSALKITFNKLNPSAFLSTSAGREMKKAYESKPTAEAVGHKFRTPNLKPPAGEEKQLIPTIRSENHIGTEENSPTETLVTWPQSSSTSAVTKENHYGEQMRLDHRNNSHSGESGALSSHRKDPETVAFTRDKRGIEMFPPPSIDKALDSENLLHINDKFESMPPRNDKSKNKLPRNDKSEDMPHINDKSEKRLHKSNKSEQQRNDKSENMLRRNLHRNDKSESMPPRNDKSENMLHRNDKSESMPPRNDKAENMLHRNDKSENMLHRNDKSENMLHRNDKSENMLHRNDKSENMLHRNDKSENMLYRSSNSSRGEKQNLPRHFQSSSNGESEKQKDESENGPRNTTSAFRPQLTKQNSGNFQVSDV</sequence>
<feature type="region of interest" description="Disordered" evidence="1">
    <location>
        <begin position="996"/>
        <end position="1238"/>
    </location>
</feature>
<feature type="compositionally biased region" description="Basic and acidic residues" evidence="1">
    <location>
        <begin position="1149"/>
        <end position="1173"/>
    </location>
</feature>
<feature type="compositionally biased region" description="Basic and acidic residues" evidence="1">
    <location>
        <begin position="1033"/>
        <end position="1044"/>
    </location>
</feature>
<feature type="compositionally biased region" description="Basic and acidic residues" evidence="1">
    <location>
        <begin position="1123"/>
        <end position="1138"/>
    </location>
</feature>
<feature type="region of interest" description="Disordered" evidence="1">
    <location>
        <begin position="358"/>
        <end position="502"/>
    </location>
</feature>
<evidence type="ECO:0000256" key="1">
    <source>
        <dbReference type="SAM" id="MobiDB-lite"/>
    </source>
</evidence>
<feature type="compositionally biased region" description="Basic and acidic residues" evidence="1">
    <location>
        <begin position="107"/>
        <end position="124"/>
    </location>
</feature>
<keyword evidence="2" id="KW-1185">Reference proteome</keyword>
<feature type="region of interest" description="Disordered" evidence="1">
    <location>
        <begin position="734"/>
        <end position="756"/>
    </location>
</feature>
<feature type="compositionally biased region" description="Basic and acidic residues" evidence="1">
    <location>
        <begin position="1703"/>
        <end position="1719"/>
    </location>
</feature>
<feature type="region of interest" description="Disordered" evidence="1">
    <location>
        <begin position="1261"/>
        <end position="1569"/>
    </location>
</feature>
<reference evidence="3" key="1">
    <citation type="submission" date="2025-08" db="UniProtKB">
        <authorList>
            <consortium name="RefSeq"/>
        </authorList>
    </citation>
    <scope>IDENTIFICATION</scope>
</reference>
<feature type="region of interest" description="Disordered" evidence="1">
    <location>
        <begin position="776"/>
        <end position="860"/>
    </location>
</feature>
<feature type="compositionally biased region" description="Basic and acidic residues" evidence="1">
    <location>
        <begin position="1389"/>
        <end position="1473"/>
    </location>
</feature>
<accession>A0ABM1W501</accession>
<feature type="compositionally biased region" description="Basic and acidic residues" evidence="1">
    <location>
        <begin position="1781"/>
        <end position="1886"/>
    </location>
</feature>
<feature type="compositionally biased region" description="Polar residues" evidence="1">
    <location>
        <begin position="1925"/>
        <end position="1950"/>
    </location>
</feature>
<feature type="compositionally biased region" description="Basic residues" evidence="1">
    <location>
        <begin position="1000"/>
        <end position="1011"/>
    </location>
</feature>
<feature type="region of interest" description="Disordered" evidence="1">
    <location>
        <begin position="1"/>
        <end position="87"/>
    </location>
</feature>
<name>A0ABM1W501_APLCA</name>
<feature type="compositionally biased region" description="Basic and acidic residues" evidence="1">
    <location>
        <begin position="528"/>
        <end position="549"/>
    </location>
</feature>
<feature type="compositionally biased region" description="Polar residues" evidence="1">
    <location>
        <begin position="1268"/>
        <end position="1281"/>
    </location>
</feature>
<feature type="compositionally biased region" description="Acidic residues" evidence="1">
    <location>
        <begin position="826"/>
        <end position="841"/>
    </location>
</feature>
<feature type="compositionally biased region" description="Polar residues" evidence="1">
    <location>
        <begin position="1083"/>
        <end position="1122"/>
    </location>
</feature>